<keyword evidence="11" id="KW-0472">Membrane</keyword>
<evidence type="ECO:0000256" key="1">
    <source>
        <dbReference type="ARBA" id="ARBA00004606"/>
    </source>
</evidence>
<dbReference type="GO" id="GO:0016263">
    <property type="term" value="F:glycoprotein-N-acetylgalactosamine 3-beta-galactosyltransferase activity"/>
    <property type="evidence" value="ECO:0007669"/>
    <property type="project" value="UniProtKB-EC"/>
</dbReference>
<keyword evidence="15" id="KW-1185">Reference proteome</keyword>
<dbReference type="Pfam" id="PF02434">
    <property type="entry name" value="Fringe"/>
    <property type="match status" value="1"/>
</dbReference>
<feature type="domain" description="Fringe-like glycosyltransferase" evidence="13">
    <location>
        <begin position="180"/>
        <end position="251"/>
    </location>
</feature>
<evidence type="ECO:0000256" key="3">
    <source>
        <dbReference type="ARBA" id="ARBA00006462"/>
    </source>
</evidence>
<keyword evidence="5" id="KW-0328">Glycosyltransferase</keyword>
<reference evidence="14 15" key="1">
    <citation type="journal article" date="2018" name="Mol. Biol. Evol.">
        <title>Broad Genomic Sampling Reveals a Smut Pathogenic Ancestry of the Fungal Clade Ustilaginomycotina.</title>
        <authorList>
            <person name="Kijpornyongpan T."/>
            <person name="Mondo S.J."/>
            <person name="Barry K."/>
            <person name="Sandor L."/>
            <person name="Lee J."/>
            <person name="Lipzen A."/>
            <person name="Pangilinan J."/>
            <person name="LaButti K."/>
            <person name="Hainaut M."/>
            <person name="Henrissat B."/>
            <person name="Grigoriev I.V."/>
            <person name="Spatafora J.W."/>
            <person name="Aime M.C."/>
        </authorList>
    </citation>
    <scope>NUCLEOTIDE SEQUENCE [LARGE SCALE GENOMIC DNA]</scope>
    <source>
        <strain evidence="14 15">MCA 4718</strain>
    </source>
</reference>
<evidence type="ECO:0000256" key="4">
    <source>
        <dbReference type="ARBA" id="ARBA00012557"/>
    </source>
</evidence>
<dbReference type="InterPro" id="IPR003378">
    <property type="entry name" value="Fringe-like_glycosylTrfase"/>
</dbReference>
<evidence type="ECO:0000256" key="2">
    <source>
        <dbReference type="ARBA" id="ARBA00004922"/>
    </source>
</evidence>
<keyword evidence="7" id="KW-0812">Transmembrane</keyword>
<evidence type="ECO:0000256" key="6">
    <source>
        <dbReference type="ARBA" id="ARBA00022679"/>
    </source>
</evidence>
<evidence type="ECO:0000256" key="9">
    <source>
        <dbReference type="ARBA" id="ARBA00022968"/>
    </source>
</evidence>
<evidence type="ECO:0000256" key="10">
    <source>
        <dbReference type="ARBA" id="ARBA00022989"/>
    </source>
</evidence>
<evidence type="ECO:0000256" key="12">
    <source>
        <dbReference type="SAM" id="MobiDB-lite"/>
    </source>
</evidence>
<keyword evidence="9" id="KW-0735">Signal-anchor</keyword>
<evidence type="ECO:0000313" key="15">
    <source>
        <dbReference type="Proteomes" id="UP000245942"/>
    </source>
</evidence>
<evidence type="ECO:0000256" key="11">
    <source>
        <dbReference type="ARBA" id="ARBA00023136"/>
    </source>
</evidence>
<gene>
    <name evidence="14" type="ORF">BCV69DRAFT_269491</name>
</gene>
<dbReference type="GeneID" id="37012631"/>
<comment type="subcellular location">
    <subcellularLocation>
        <location evidence="1">Membrane</location>
        <topology evidence="1">Single-pass type II membrane protein</topology>
    </subcellularLocation>
</comment>
<dbReference type="Gene3D" id="3.90.550.50">
    <property type="match status" value="1"/>
</dbReference>
<dbReference type="GO" id="GO:0016020">
    <property type="term" value="C:membrane"/>
    <property type="evidence" value="ECO:0007669"/>
    <property type="project" value="UniProtKB-SubCell"/>
</dbReference>
<evidence type="ECO:0000259" key="13">
    <source>
        <dbReference type="Pfam" id="PF02434"/>
    </source>
</evidence>
<dbReference type="InterPro" id="IPR026050">
    <property type="entry name" value="C1GALT1/C1GALT1_chp1"/>
</dbReference>
<evidence type="ECO:0000256" key="8">
    <source>
        <dbReference type="ARBA" id="ARBA00022741"/>
    </source>
</evidence>
<dbReference type="PANTHER" id="PTHR23033">
    <property type="entry name" value="BETA1,3-GALACTOSYLTRANSFERASE"/>
    <property type="match status" value="1"/>
</dbReference>
<dbReference type="EC" id="2.4.1.122" evidence="4"/>
<evidence type="ECO:0000313" key="14">
    <source>
        <dbReference type="EMBL" id="PWN21646.1"/>
    </source>
</evidence>
<dbReference type="GO" id="GO:0000166">
    <property type="term" value="F:nucleotide binding"/>
    <property type="evidence" value="ECO:0007669"/>
    <property type="project" value="UniProtKB-KW"/>
</dbReference>
<dbReference type="RefSeq" id="XP_025348806.1">
    <property type="nucleotide sequence ID" value="XM_025490897.1"/>
</dbReference>
<feature type="region of interest" description="Disordered" evidence="12">
    <location>
        <begin position="1"/>
        <end position="20"/>
    </location>
</feature>
<protein>
    <recommendedName>
        <fullName evidence="4">N-acetylgalactosaminide beta-1,3-galactosyltransferase</fullName>
        <ecNumber evidence="4">2.4.1.122</ecNumber>
    </recommendedName>
</protein>
<dbReference type="Proteomes" id="UP000245942">
    <property type="component" value="Unassembled WGS sequence"/>
</dbReference>
<accession>A0A316U8V4</accession>
<organism evidence="14 15">
    <name type="scientific">Pseudomicrostroma glucosiphilum</name>
    <dbReference type="NCBI Taxonomy" id="1684307"/>
    <lineage>
        <taxon>Eukaryota</taxon>
        <taxon>Fungi</taxon>
        <taxon>Dikarya</taxon>
        <taxon>Basidiomycota</taxon>
        <taxon>Ustilaginomycotina</taxon>
        <taxon>Exobasidiomycetes</taxon>
        <taxon>Microstromatales</taxon>
        <taxon>Microstromatales incertae sedis</taxon>
        <taxon>Pseudomicrostroma</taxon>
    </lineage>
</organism>
<dbReference type="AlphaFoldDB" id="A0A316U8V4"/>
<dbReference type="STRING" id="1684307.A0A316U8V4"/>
<name>A0A316U8V4_9BASI</name>
<evidence type="ECO:0000256" key="7">
    <source>
        <dbReference type="ARBA" id="ARBA00022692"/>
    </source>
</evidence>
<evidence type="ECO:0000256" key="5">
    <source>
        <dbReference type="ARBA" id="ARBA00022676"/>
    </source>
</evidence>
<keyword evidence="6" id="KW-0808">Transferase</keyword>
<sequence length="500" mass="57029">MPQDLVHDDRKEPRPGGGRRLRDGIKLPARLARRLISAAVLCTCCLVLGQLLNLIWQELSGADQDDGSAALRDWERLAPEVVLSRKTGHSVLFHRLPIQLMEPRPDIPHQYIYSDSALSLGEVTVVDILANLSESLKQQEYFSAYYELQEAIANHVSPNDVEGLYNLDRYKFLPLIGDMYRRHPDAKWFVSVDGDSYVFWSTLLRFLLHYDPEDHWFFGQADSHDMWGANNTVWANGGAGYVLSKGIMDMTYAKDPWGFENQWDGVIASTPGGDVLLAQAIYRSPGVRLNNTLSGGAPMFTSEIAGLLSFTKENWYAPLITLHHLKPWETHDLRKFEVDRLAALQGEDGIRYCDAAHGLAPAFLQHALDEYLSSNGASPFTVRKEAWLFYSDNFAYRDRDYAKTWGRPYDEHLCEAICDYEETCLSWQFTLEEPPEEEKEAEAEMVCLLSQGEWRFGAPDPKGMSGWRVDRILHFMHEWDCDDMDARKLADATRFAQHVP</sequence>
<proteinExistence type="inferred from homology"/>
<dbReference type="EMBL" id="KZ819325">
    <property type="protein sequence ID" value="PWN21646.1"/>
    <property type="molecule type" value="Genomic_DNA"/>
</dbReference>
<comment type="similarity">
    <text evidence="3">Belongs to the glycosyltransferase 31 family. Beta3-Gal-T subfamily.</text>
</comment>
<keyword evidence="10" id="KW-1133">Transmembrane helix</keyword>
<dbReference type="OrthoDB" id="414175at2759"/>
<comment type="pathway">
    <text evidence="2">Protein modification; protein glycosylation.</text>
</comment>
<keyword evidence="8" id="KW-0547">Nucleotide-binding</keyword>